<dbReference type="Proteomes" id="UP001253193">
    <property type="component" value="Unassembled WGS sequence"/>
</dbReference>
<comment type="caution">
    <text evidence="4">The sequence shown here is derived from an EMBL/GenBank/DDBJ whole genome shotgun (WGS) entry which is preliminary data.</text>
</comment>
<organism evidence="4 5">
    <name type="scientific">Vibrio parahaemolyticus</name>
    <dbReference type="NCBI Taxonomy" id="670"/>
    <lineage>
        <taxon>Bacteria</taxon>
        <taxon>Pseudomonadati</taxon>
        <taxon>Pseudomonadota</taxon>
        <taxon>Gammaproteobacteria</taxon>
        <taxon>Vibrionales</taxon>
        <taxon>Vibrionaceae</taxon>
        <taxon>Vibrio</taxon>
    </lineage>
</organism>
<keyword evidence="2 3" id="KW-0040">ANK repeat</keyword>
<dbReference type="InterPro" id="IPR036770">
    <property type="entry name" value="Ankyrin_rpt-contain_sf"/>
</dbReference>
<feature type="repeat" description="ANK" evidence="3">
    <location>
        <begin position="95"/>
        <end position="127"/>
    </location>
</feature>
<sequence length="270" mass="30409">MPIGNITGETITNLIEIEAEINDQKHKDFLGSLITNLRDSISDTEKRYDNDPYHENVRQRLVIREITEHIREKRSDLAIKLLSTERISLDSYTSSGNTIASVAAYNNDIETLRYLYDEGADLFKASEEGYNTFNCFASMNLDTLRFASSLDGFNPNEVSEHGVTPIQQCIKNLVSTNLFGFIDEMRWDLYPEKLECISLLIELGADVNHVNEEGRTVLMSAAFSEAPDIVRRLLEAGADPSLVCNNGNRAVDYSESEEVIKILQQVKTST</sequence>
<feature type="repeat" description="ANK" evidence="3">
    <location>
        <begin position="213"/>
        <end position="245"/>
    </location>
</feature>
<dbReference type="SUPFAM" id="SSF48403">
    <property type="entry name" value="Ankyrin repeat"/>
    <property type="match status" value="1"/>
</dbReference>
<keyword evidence="1" id="KW-0677">Repeat</keyword>
<evidence type="ECO:0000256" key="2">
    <source>
        <dbReference type="ARBA" id="ARBA00023043"/>
    </source>
</evidence>
<evidence type="ECO:0000313" key="4">
    <source>
        <dbReference type="EMBL" id="MDS1823855.1"/>
    </source>
</evidence>
<dbReference type="PANTHER" id="PTHR24171:SF8">
    <property type="entry name" value="BRCA1-ASSOCIATED RING DOMAIN PROTEIN 1"/>
    <property type="match status" value="1"/>
</dbReference>
<dbReference type="Gene3D" id="1.25.40.20">
    <property type="entry name" value="Ankyrin repeat-containing domain"/>
    <property type="match status" value="1"/>
</dbReference>
<reference evidence="4" key="1">
    <citation type="submission" date="2023-06" db="EMBL/GenBank/DDBJ databases">
        <title>Genomic Diversity of Vibrio spp. and Metagenomic Analysis of Pathogens in Florida Gulf Coastal Waters Following Hurricane Ian.</title>
        <authorList>
            <person name="Brumfield K.D."/>
        </authorList>
    </citation>
    <scope>NUCLEOTIDE SEQUENCE</scope>
    <source>
        <strain evidence="4">WBS2B-138</strain>
    </source>
</reference>
<evidence type="ECO:0000256" key="3">
    <source>
        <dbReference type="PROSITE-ProRule" id="PRU00023"/>
    </source>
</evidence>
<gene>
    <name evidence="4" type="ORF">QX249_24750</name>
</gene>
<evidence type="ECO:0000256" key="1">
    <source>
        <dbReference type="ARBA" id="ARBA00022737"/>
    </source>
</evidence>
<dbReference type="RefSeq" id="WP_311020947.1">
    <property type="nucleotide sequence ID" value="NZ_JAUHGG010000012.1"/>
</dbReference>
<dbReference type="GO" id="GO:0004842">
    <property type="term" value="F:ubiquitin-protein transferase activity"/>
    <property type="evidence" value="ECO:0007669"/>
    <property type="project" value="TreeGrafter"/>
</dbReference>
<name>A0AAW8Q8J8_VIBPH</name>
<dbReference type="PANTHER" id="PTHR24171">
    <property type="entry name" value="ANKYRIN REPEAT DOMAIN-CONTAINING PROTEIN 39-RELATED"/>
    <property type="match status" value="1"/>
</dbReference>
<evidence type="ECO:0000313" key="5">
    <source>
        <dbReference type="Proteomes" id="UP001253193"/>
    </source>
</evidence>
<dbReference type="PROSITE" id="PS50088">
    <property type="entry name" value="ANK_REPEAT"/>
    <property type="match status" value="2"/>
</dbReference>
<dbReference type="EMBL" id="JAUHGG010000012">
    <property type="protein sequence ID" value="MDS1823855.1"/>
    <property type="molecule type" value="Genomic_DNA"/>
</dbReference>
<dbReference type="SMART" id="SM00248">
    <property type="entry name" value="ANK"/>
    <property type="match status" value="3"/>
</dbReference>
<dbReference type="PROSITE" id="PS50297">
    <property type="entry name" value="ANK_REP_REGION"/>
    <property type="match status" value="1"/>
</dbReference>
<protein>
    <submittedName>
        <fullName evidence="4">Ankyrin repeat domain-containing protein</fullName>
    </submittedName>
</protein>
<dbReference type="GO" id="GO:0085020">
    <property type="term" value="P:protein K6-linked ubiquitination"/>
    <property type="evidence" value="ECO:0007669"/>
    <property type="project" value="TreeGrafter"/>
</dbReference>
<accession>A0AAW8Q8J8</accession>
<dbReference type="AlphaFoldDB" id="A0AAW8Q8J8"/>
<dbReference type="Pfam" id="PF12796">
    <property type="entry name" value="Ank_2"/>
    <property type="match status" value="1"/>
</dbReference>
<proteinExistence type="predicted"/>
<dbReference type="InterPro" id="IPR002110">
    <property type="entry name" value="Ankyrin_rpt"/>
</dbReference>